<dbReference type="GO" id="GO:0140359">
    <property type="term" value="F:ABC-type transporter activity"/>
    <property type="evidence" value="ECO:0007669"/>
    <property type="project" value="InterPro"/>
</dbReference>
<feature type="transmembrane region" description="Helical" evidence="1">
    <location>
        <begin position="122"/>
        <end position="149"/>
    </location>
</feature>
<accession>A0A2U3LES8</accession>
<feature type="transmembrane region" description="Helical" evidence="1">
    <location>
        <begin position="161"/>
        <end position="181"/>
    </location>
</feature>
<feature type="transmembrane region" description="Helical" evidence="1">
    <location>
        <begin position="83"/>
        <end position="102"/>
    </location>
</feature>
<keyword evidence="1" id="KW-0812">Transmembrane</keyword>
<feature type="transmembrane region" description="Helical" evidence="1">
    <location>
        <begin position="243"/>
        <end position="262"/>
    </location>
</feature>
<proteinExistence type="predicted"/>
<dbReference type="AlphaFoldDB" id="A0A2U3LES8"/>
<name>A0A2U3LES8_9FIRM</name>
<protein>
    <submittedName>
        <fullName evidence="2">Putative membrane protein</fullName>
    </submittedName>
</protein>
<dbReference type="GO" id="GO:0005886">
    <property type="term" value="C:plasma membrane"/>
    <property type="evidence" value="ECO:0007669"/>
    <property type="project" value="UniProtKB-SubCell"/>
</dbReference>
<evidence type="ECO:0000313" key="3">
    <source>
        <dbReference type="Proteomes" id="UP000238916"/>
    </source>
</evidence>
<keyword evidence="1" id="KW-1133">Transmembrane helix</keyword>
<evidence type="ECO:0000256" key="1">
    <source>
        <dbReference type="SAM" id="Phobius"/>
    </source>
</evidence>
<feature type="transmembrane region" description="Helical" evidence="1">
    <location>
        <begin position="17"/>
        <end position="39"/>
    </location>
</feature>
<dbReference type="Pfam" id="PF12679">
    <property type="entry name" value="ABC2_membrane_2"/>
    <property type="match status" value="1"/>
</dbReference>
<reference evidence="3" key="1">
    <citation type="submission" date="2018-02" db="EMBL/GenBank/DDBJ databases">
        <authorList>
            <person name="Hausmann B."/>
        </authorList>
    </citation>
    <scope>NUCLEOTIDE SEQUENCE [LARGE SCALE GENOMIC DNA]</scope>
    <source>
        <strain evidence="3">Peat soil MAG SbF1</strain>
    </source>
</reference>
<organism evidence="2 3">
    <name type="scientific">Candidatus Desulfosporosinus infrequens</name>
    <dbReference type="NCBI Taxonomy" id="2043169"/>
    <lineage>
        <taxon>Bacteria</taxon>
        <taxon>Bacillati</taxon>
        <taxon>Bacillota</taxon>
        <taxon>Clostridia</taxon>
        <taxon>Eubacteriales</taxon>
        <taxon>Desulfitobacteriaceae</taxon>
        <taxon>Desulfosporosinus</taxon>
    </lineage>
</organism>
<dbReference type="OrthoDB" id="66636at2"/>
<sequence length="269" mass="29804">MNDTLYWVMLKQEGKKIIAYSIGLALYDWIITWIYPIIIQSPDIEEIPKCFPSAVKRVFGVATGEEVDLSYEAYISAQLFGRLWTLLISFYGVNAANALLAQPMEQGFMAYPLSAPASRTEILNTQIGVLLTELVVVIGTTLGGIYAATAHFEIKIARWQYVRLGILAFSLSLAISAYSLLLTLLFDTAEESERYASALTFAFYGLDVVSSLSDRLSGLKYLTPFGLFRPQEILQKKTMPTRGFVILGVISGVTLILAGILFSRKDLVV</sequence>
<keyword evidence="1" id="KW-0472">Membrane</keyword>
<evidence type="ECO:0000313" key="2">
    <source>
        <dbReference type="EMBL" id="SPF50431.1"/>
    </source>
</evidence>
<gene>
    <name evidence="2" type="ORF">SBF1_480012</name>
</gene>
<dbReference type="EMBL" id="OMOF01000423">
    <property type="protein sequence ID" value="SPF50431.1"/>
    <property type="molecule type" value="Genomic_DNA"/>
</dbReference>
<dbReference type="Proteomes" id="UP000238916">
    <property type="component" value="Unassembled WGS sequence"/>
</dbReference>